<reference evidence="2" key="1">
    <citation type="journal article" date="2019" name="Int. J. Syst. Evol. Microbiol.">
        <title>The Global Catalogue of Microorganisms (GCM) 10K type strain sequencing project: providing services to taxonomists for standard genome sequencing and annotation.</title>
        <authorList>
            <consortium name="The Broad Institute Genomics Platform"/>
            <consortium name="The Broad Institute Genome Sequencing Center for Infectious Disease"/>
            <person name="Wu L."/>
            <person name="Ma J."/>
        </authorList>
    </citation>
    <scope>NUCLEOTIDE SEQUENCE [LARGE SCALE GENOMIC DNA]</scope>
    <source>
        <strain evidence="2">CGMCC 1.15043</strain>
    </source>
</reference>
<protein>
    <submittedName>
        <fullName evidence="1">Uncharacterized protein</fullName>
    </submittedName>
</protein>
<gene>
    <name evidence="1" type="ORF">GCM10008018_72400</name>
</gene>
<organism evidence="1 2">
    <name type="scientific">Paenibacillus marchantiophytorum</name>
    <dbReference type="NCBI Taxonomy" id="1619310"/>
    <lineage>
        <taxon>Bacteria</taxon>
        <taxon>Bacillati</taxon>
        <taxon>Bacillota</taxon>
        <taxon>Bacilli</taxon>
        <taxon>Bacillales</taxon>
        <taxon>Paenibacillaceae</taxon>
        <taxon>Paenibacillus</taxon>
    </lineage>
</organism>
<dbReference type="Proteomes" id="UP000615455">
    <property type="component" value="Unassembled WGS sequence"/>
</dbReference>
<sequence>MAAPVAKEGALTLKNNVTVREGAPWRHFRWVNAESKRVKYSAVSYPYHVCLLRLNCGEFEKV</sequence>
<name>A0ABQ1FKB4_9BACL</name>
<evidence type="ECO:0000313" key="1">
    <source>
        <dbReference type="EMBL" id="GGA17805.1"/>
    </source>
</evidence>
<dbReference type="EMBL" id="BMHE01000100">
    <property type="protein sequence ID" value="GGA17805.1"/>
    <property type="molecule type" value="Genomic_DNA"/>
</dbReference>
<accession>A0ABQ1FKB4</accession>
<proteinExistence type="predicted"/>
<comment type="caution">
    <text evidence="1">The sequence shown here is derived from an EMBL/GenBank/DDBJ whole genome shotgun (WGS) entry which is preliminary data.</text>
</comment>
<evidence type="ECO:0000313" key="2">
    <source>
        <dbReference type="Proteomes" id="UP000615455"/>
    </source>
</evidence>
<keyword evidence="2" id="KW-1185">Reference proteome</keyword>